<organism evidence="1 2">
    <name type="scientific">Staurois parvus</name>
    <dbReference type="NCBI Taxonomy" id="386267"/>
    <lineage>
        <taxon>Eukaryota</taxon>
        <taxon>Metazoa</taxon>
        <taxon>Chordata</taxon>
        <taxon>Craniata</taxon>
        <taxon>Vertebrata</taxon>
        <taxon>Euteleostomi</taxon>
        <taxon>Amphibia</taxon>
        <taxon>Batrachia</taxon>
        <taxon>Anura</taxon>
        <taxon>Neobatrachia</taxon>
        <taxon>Ranoidea</taxon>
        <taxon>Ranidae</taxon>
        <taxon>Staurois</taxon>
    </lineage>
</organism>
<dbReference type="InterPro" id="IPR013783">
    <property type="entry name" value="Ig-like_fold"/>
</dbReference>
<dbReference type="InterPro" id="IPR033304">
    <property type="entry name" value="DLEC1"/>
</dbReference>
<dbReference type="Gene3D" id="2.60.40.10">
    <property type="entry name" value="Immunoglobulins"/>
    <property type="match status" value="1"/>
</dbReference>
<dbReference type="PANTHER" id="PTHR46348:SF1">
    <property type="entry name" value="DELETED IN LUNG AND ESOPHAGEAL CANCER PROTEIN 1"/>
    <property type="match status" value="1"/>
</dbReference>
<protein>
    <submittedName>
        <fullName evidence="1">Uncharacterized protein</fullName>
    </submittedName>
</protein>
<evidence type="ECO:0000313" key="1">
    <source>
        <dbReference type="EMBL" id="CAI9540033.1"/>
    </source>
</evidence>
<sequence>MDFGTCFVGQTRTREVFLLNKSGSKSYWTALLDKKERHSNTEVFSISPSSGVLEAHVSHTSASKEMLLVAFTARTNTDYGTVVTVHGMLGEKPQRLFIRGRGSYDEKFEVLLNA</sequence>
<evidence type="ECO:0000313" key="2">
    <source>
        <dbReference type="Proteomes" id="UP001162483"/>
    </source>
</evidence>
<keyword evidence="2" id="KW-1185">Reference proteome</keyword>
<comment type="caution">
    <text evidence="1">The sequence shown here is derived from an EMBL/GenBank/DDBJ whole genome shotgun (WGS) entry which is preliminary data.</text>
</comment>
<proteinExistence type="predicted"/>
<gene>
    <name evidence="1" type="ORF">SPARVUS_LOCUS1676280</name>
</gene>
<reference evidence="1" key="1">
    <citation type="submission" date="2023-05" db="EMBL/GenBank/DDBJ databases">
        <authorList>
            <person name="Stuckert A."/>
        </authorList>
    </citation>
    <scope>NUCLEOTIDE SEQUENCE</scope>
</reference>
<dbReference type="EMBL" id="CATNWA010001384">
    <property type="protein sequence ID" value="CAI9540033.1"/>
    <property type="molecule type" value="Genomic_DNA"/>
</dbReference>
<name>A0ABN9AVF7_9NEOB</name>
<dbReference type="PANTHER" id="PTHR46348">
    <property type="entry name" value="DELETED IN LUNG AND ESOPHAGEAL CANCER PROTEIN 1"/>
    <property type="match status" value="1"/>
</dbReference>
<dbReference type="Proteomes" id="UP001162483">
    <property type="component" value="Unassembled WGS sequence"/>
</dbReference>
<accession>A0ABN9AVF7</accession>